<dbReference type="KEGG" id="llp:GH975_02575"/>
<dbReference type="Gene3D" id="3.30.70.640">
    <property type="entry name" value="Molybdopterin cofactor biosynthesis C (MoaC) domain"/>
    <property type="match status" value="1"/>
</dbReference>
<evidence type="ECO:0000256" key="3">
    <source>
        <dbReference type="ARBA" id="ARBA00012575"/>
    </source>
</evidence>
<evidence type="ECO:0000256" key="2">
    <source>
        <dbReference type="ARBA" id="ARBA00005046"/>
    </source>
</evidence>
<dbReference type="GO" id="GO:0006777">
    <property type="term" value="P:Mo-molybdopterin cofactor biosynthetic process"/>
    <property type="evidence" value="ECO:0007669"/>
    <property type="project" value="UniProtKB-UniRule"/>
</dbReference>
<sequence length="157" mass="16917">MNGFTHTDAAGNARMVDVSEKSITRRVAVAEGYLITRPDVIQRIQTQNIAKGDVLAVARVAGIMAAKRTPDLIPLCHGLPMDGCEVELTCQDDRVRIQATCLIDAKTGIEMEALTAVSVAALTLYDMCKAVDKAMRIEGVRLLSKTGGKSGDYHADR</sequence>
<dbReference type="GO" id="GO:0061799">
    <property type="term" value="F:cyclic pyranopterin monophosphate synthase activity"/>
    <property type="evidence" value="ECO:0007669"/>
    <property type="project" value="UniProtKB-UniRule"/>
</dbReference>
<evidence type="ECO:0000313" key="10">
    <source>
        <dbReference type="Proteomes" id="UP000388235"/>
    </source>
</evidence>
<evidence type="ECO:0000256" key="1">
    <source>
        <dbReference type="ARBA" id="ARBA00001637"/>
    </source>
</evidence>
<gene>
    <name evidence="7 9" type="primary">moaC</name>
    <name evidence="9" type="ORF">GH975_02575</name>
</gene>
<dbReference type="UniPathway" id="UPA00344"/>
<name>A0A5Q2QCF2_9GAMM</name>
<dbReference type="Proteomes" id="UP000388235">
    <property type="component" value="Chromosome"/>
</dbReference>
<dbReference type="AlphaFoldDB" id="A0A5Q2QCF2"/>
<reference evidence="9 10" key="1">
    <citation type="submission" date="2019-11" db="EMBL/GenBank/DDBJ databases">
        <authorList>
            <person name="Khan S.A."/>
            <person name="Jeon C.O."/>
            <person name="Chun B.H."/>
        </authorList>
    </citation>
    <scope>NUCLEOTIDE SEQUENCE [LARGE SCALE GENOMIC DNA]</scope>
    <source>
        <strain evidence="9 10">IMCC 1097</strain>
    </source>
</reference>
<dbReference type="InterPro" id="IPR036522">
    <property type="entry name" value="MoaC_sf"/>
</dbReference>
<dbReference type="InterPro" id="IPR050105">
    <property type="entry name" value="MoCo_biosynth_MoaA/MoaC"/>
</dbReference>
<feature type="binding site" evidence="7">
    <location>
        <begin position="111"/>
        <end position="112"/>
    </location>
    <ligand>
        <name>substrate</name>
    </ligand>
</feature>
<dbReference type="Pfam" id="PF01967">
    <property type="entry name" value="MoaC"/>
    <property type="match status" value="1"/>
</dbReference>
<evidence type="ECO:0000256" key="6">
    <source>
        <dbReference type="ARBA" id="ARBA00055087"/>
    </source>
</evidence>
<dbReference type="InterPro" id="IPR023045">
    <property type="entry name" value="MoaC"/>
</dbReference>
<dbReference type="NCBIfam" id="TIGR00581">
    <property type="entry name" value="moaC"/>
    <property type="match status" value="1"/>
</dbReference>
<dbReference type="EC" id="4.6.1.17" evidence="3 7"/>
<keyword evidence="5 7" id="KW-0456">Lyase</keyword>
<accession>A0A5Q2QCF2</accession>
<dbReference type="PANTHER" id="PTHR22960">
    <property type="entry name" value="MOLYBDOPTERIN COFACTOR SYNTHESIS PROTEIN A"/>
    <property type="match status" value="1"/>
</dbReference>
<dbReference type="RefSeq" id="WP_153713014.1">
    <property type="nucleotide sequence ID" value="NZ_CP045871.1"/>
</dbReference>
<feature type="binding site" evidence="7">
    <location>
        <begin position="75"/>
        <end position="77"/>
    </location>
    <ligand>
        <name>substrate</name>
    </ligand>
</feature>
<evidence type="ECO:0000256" key="4">
    <source>
        <dbReference type="ARBA" id="ARBA00023150"/>
    </source>
</evidence>
<dbReference type="SUPFAM" id="SSF55040">
    <property type="entry name" value="Molybdenum cofactor biosynthesis protein C, MoaC"/>
    <property type="match status" value="1"/>
</dbReference>
<keyword evidence="10" id="KW-1185">Reference proteome</keyword>
<comment type="catalytic activity">
    <reaction evidence="1 7">
        <text>(8S)-3',8-cyclo-7,8-dihydroguanosine 5'-triphosphate = cyclic pyranopterin phosphate + diphosphate</text>
        <dbReference type="Rhea" id="RHEA:49580"/>
        <dbReference type="ChEBI" id="CHEBI:33019"/>
        <dbReference type="ChEBI" id="CHEBI:59648"/>
        <dbReference type="ChEBI" id="CHEBI:131766"/>
        <dbReference type="EC" id="4.6.1.17"/>
    </reaction>
</comment>
<feature type="domain" description="Molybdopterin cofactor biosynthesis C (MoaC)" evidence="8">
    <location>
        <begin position="15"/>
        <end position="148"/>
    </location>
</feature>
<evidence type="ECO:0000313" key="9">
    <source>
        <dbReference type="EMBL" id="QGG79510.1"/>
    </source>
</evidence>
<dbReference type="InterPro" id="IPR047594">
    <property type="entry name" value="MoaC_bact/euk"/>
</dbReference>
<comment type="subunit">
    <text evidence="7">Homohexamer; trimer of dimers.</text>
</comment>
<protein>
    <recommendedName>
        <fullName evidence="3 7">Cyclic pyranopterin monophosphate synthase</fullName>
        <ecNumber evidence="3 7">4.6.1.17</ecNumber>
    </recommendedName>
    <alternativeName>
        <fullName evidence="7">Molybdenum cofactor biosynthesis protein C</fullName>
    </alternativeName>
</protein>
<proteinExistence type="inferred from homology"/>
<comment type="function">
    <text evidence="6 7">Catalyzes the conversion of (8S)-3',8-cyclo-7,8-dihydroguanosine 5'-triphosphate to cyclic pyranopterin monophosphate (cPMP).</text>
</comment>
<evidence type="ECO:0000259" key="8">
    <source>
        <dbReference type="Pfam" id="PF01967"/>
    </source>
</evidence>
<dbReference type="EMBL" id="CP045871">
    <property type="protein sequence ID" value="QGG79510.1"/>
    <property type="molecule type" value="Genomic_DNA"/>
</dbReference>
<keyword evidence="4 7" id="KW-0501">Molybdenum cofactor biosynthesis</keyword>
<feature type="active site" evidence="7">
    <location>
        <position position="126"/>
    </location>
</feature>
<dbReference type="OrthoDB" id="9794429at2"/>
<dbReference type="NCBIfam" id="NF006870">
    <property type="entry name" value="PRK09364.1"/>
    <property type="match status" value="1"/>
</dbReference>
<dbReference type="HAMAP" id="MF_01224_B">
    <property type="entry name" value="MoaC_B"/>
    <property type="match status" value="1"/>
</dbReference>
<dbReference type="CDD" id="cd01420">
    <property type="entry name" value="MoaC_PE"/>
    <property type="match status" value="1"/>
</dbReference>
<dbReference type="InterPro" id="IPR002820">
    <property type="entry name" value="Mopterin_CF_biosynth-C_dom"/>
</dbReference>
<evidence type="ECO:0000256" key="5">
    <source>
        <dbReference type="ARBA" id="ARBA00023239"/>
    </source>
</evidence>
<evidence type="ECO:0000256" key="7">
    <source>
        <dbReference type="HAMAP-Rule" id="MF_01224"/>
    </source>
</evidence>
<comment type="pathway">
    <text evidence="2 7">Cofactor biosynthesis; molybdopterin biosynthesis.</text>
</comment>
<comment type="similarity">
    <text evidence="7">Belongs to the MoaC family.</text>
</comment>
<organism evidence="9 10">
    <name type="scientific">Litorivicinus lipolyticus</name>
    <dbReference type="NCBI Taxonomy" id="418701"/>
    <lineage>
        <taxon>Bacteria</taxon>
        <taxon>Pseudomonadati</taxon>
        <taxon>Pseudomonadota</taxon>
        <taxon>Gammaproteobacteria</taxon>
        <taxon>Oceanospirillales</taxon>
        <taxon>Litorivicinaceae</taxon>
        <taxon>Litorivicinus</taxon>
    </lineage>
</organism>